<protein>
    <submittedName>
        <fullName evidence="1">Uncharacterized protein</fullName>
    </submittedName>
</protein>
<dbReference type="AlphaFoldDB" id="A0A164M2B9"/>
<accession>A0A164M2B9</accession>
<organism evidence="1 2">
    <name type="scientific">Sistotremastrum niveocremeum HHB9708</name>
    <dbReference type="NCBI Taxonomy" id="1314777"/>
    <lineage>
        <taxon>Eukaryota</taxon>
        <taxon>Fungi</taxon>
        <taxon>Dikarya</taxon>
        <taxon>Basidiomycota</taxon>
        <taxon>Agaricomycotina</taxon>
        <taxon>Agaricomycetes</taxon>
        <taxon>Sistotremastrales</taxon>
        <taxon>Sistotremastraceae</taxon>
        <taxon>Sertulicium</taxon>
        <taxon>Sertulicium niveocremeum</taxon>
    </lineage>
</organism>
<evidence type="ECO:0000313" key="2">
    <source>
        <dbReference type="Proteomes" id="UP000076722"/>
    </source>
</evidence>
<proteinExistence type="predicted"/>
<reference evidence="1 2" key="1">
    <citation type="journal article" date="2016" name="Mol. Biol. Evol.">
        <title>Comparative Genomics of Early-Diverging Mushroom-Forming Fungi Provides Insights into the Origins of Lignocellulose Decay Capabilities.</title>
        <authorList>
            <person name="Nagy L.G."/>
            <person name="Riley R."/>
            <person name="Tritt A."/>
            <person name="Adam C."/>
            <person name="Daum C."/>
            <person name="Floudas D."/>
            <person name="Sun H."/>
            <person name="Yadav J.S."/>
            <person name="Pangilinan J."/>
            <person name="Larsson K.H."/>
            <person name="Matsuura K."/>
            <person name="Barry K."/>
            <person name="Labutti K."/>
            <person name="Kuo R."/>
            <person name="Ohm R.A."/>
            <person name="Bhattacharya S.S."/>
            <person name="Shirouzu T."/>
            <person name="Yoshinaga Y."/>
            <person name="Martin F.M."/>
            <person name="Grigoriev I.V."/>
            <person name="Hibbett D.S."/>
        </authorList>
    </citation>
    <scope>NUCLEOTIDE SEQUENCE [LARGE SCALE GENOMIC DNA]</scope>
    <source>
        <strain evidence="1 2">HHB9708</strain>
    </source>
</reference>
<sequence length="176" mass="19760">MTHNTFRTVHNPVCYGTVPSPQPNLELLAAERVEPESPELVRARGGAWERLVHQGTKYRKLNAIMVICPTPIFKPKDRRNIAYFDSTEAGDEFQCYKGQYYLARRRRISGFGVLQGEEECGVAIDIVLCNTSSRLAAKSLIGLRVIYSSQIASDLYRFVSINHPPSGPVDLGQYNI</sequence>
<keyword evidence="2" id="KW-1185">Reference proteome</keyword>
<dbReference type="EMBL" id="KV419600">
    <property type="protein sequence ID" value="KZS86283.1"/>
    <property type="molecule type" value="Genomic_DNA"/>
</dbReference>
<evidence type="ECO:0000313" key="1">
    <source>
        <dbReference type="EMBL" id="KZS86283.1"/>
    </source>
</evidence>
<name>A0A164M2B9_9AGAM</name>
<dbReference type="Proteomes" id="UP000076722">
    <property type="component" value="Unassembled WGS sequence"/>
</dbReference>
<gene>
    <name evidence="1" type="ORF">SISNIDRAFT_492111</name>
</gene>